<evidence type="ECO:0000313" key="3">
    <source>
        <dbReference type="Proteomes" id="UP000624279"/>
    </source>
</evidence>
<dbReference type="Pfam" id="PF19780">
    <property type="entry name" value="DUF6265"/>
    <property type="match status" value="1"/>
</dbReference>
<dbReference type="InterPro" id="IPR046232">
    <property type="entry name" value="DUF6265"/>
</dbReference>
<proteinExistence type="predicted"/>
<organism evidence="2 3">
    <name type="scientific">Undibacterium flavidum</name>
    <dbReference type="NCBI Taxonomy" id="2762297"/>
    <lineage>
        <taxon>Bacteria</taxon>
        <taxon>Pseudomonadati</taxon>
        <taxon>Pseudomonadota</taxon>
        <taxon>Betaproteobacteria</taxon>
        <taxon>Burkholderiales</taxon>
        <taxon>Oxalobacteraceae</taxon>
        <taxon>Undibacterium</taxon>
    </lineage>
</organism>
<dbReference type="EMBL" id="JACOGA010000002">
    <property type="protein sequence ID" value="MBC3872557.1"/>
    <property type="molecule type" value="Genomic_DNA"/>
</dbReference>
<comment type="caution">
    <text evidence="2">The sequence shown here is derived from an EMBL/GenBank/DDBJ whole genome shotgun (WGS) entry which is preliminary data.</text>
</comment>
<accession>A0ABR6Y8N5</accession>
<sequence length="160" mass="17899">MSALAYPQAITTGSKARIDLQLLRWMTGNWQANSAKQNIDEHWSLQGDSLLGISRTLEGNNSKAFELLLIEAQGEDLIVRLHFFGPAIDKATRGKDEPLRLKVIQADAQQLICEGIGNEVGTTLSYTKLSAERMQAQIRKVRDGNIVWQEDYAFQRASQP</sequence>
<reference evidence="2 3" key="1">
    <citation type="submission" date="2020-08" db="EMBL/GenBank/DDBJ databases">
        <title>Novel species isolated from subtropical streams in China.</title>
        <authorList>
            <person name="Lu H."/>
        </authorList>
    </citation>
    <scope>NUCLEOTIDE SEQUENCE [LARGE SCALE GENOMIC DNA]</scope>
    <source>
        <strain evidence="2 3">LX15W</strain>
    </source>
</reference>
<evidence type="ECO:0000259" key="1">
    <source>
        <dbReference type="Pfam" id="PF19780"/>
    </source>
</evidence>
<evidence type="ECO:0000313" key="2">
    <source>
        <dbReference type="EMBL" id="MBC3872557.1"/>
    </source>
</evidence>
<protein>
    <recommendedName>
        <fullName evidence="1">DUF6265 domain-containing protein</fullName>
    </recommendedName>
</protein>
<keyword evidence="3" id="KW-1185">Reference proteome</keyword>
<gene>
    <name evidence="2" type="ORF">H8K55_03070</name>
</gene>
<name>A0ABR6Y8N5_9BURK</name>
<dbReference type="Proteomes" id="UP000624279">
    <property type="component" value="Unassembled WGS sequence"/>
</dbReference>
<feature type="domain" description="DUF6265" evidence="1">
    <location>
        <begin position="25"/>
        <end position="139"/>
    </location>
</feature>
<dbReference type="RefSeq" id="WP_186940548.1">
    <property type="nucleotide sequence ID" value="NZ_JACOGA010000002.1"/>
</dbReference>